<feature type="compositionally biased region" description="Low complexity" evidence="2">
    <location>
        <begin position="232"/>
        <end position="245"/>
    </location>
</feature>
<feature type="region of interest" description="Disordered" evidence="2">
    <location>
        <begin position="188"/>
        <end position="350"/>
    </location>
</feature>
<feature type="compositionally biased region" description="Pro residues" evidence="2">
    <location>
        <begin position="252"/>
        <end position="276"/>
    </location>
</feature>
<feature type="compositionally biased region" description="Basic and acidic residues" evidence="2">
    <location>
        <begin position="189"/>
        <end position="211"/>
    </location>
</feature>
<dbReference type="SUPFAM" id="SSF48403">
    <property type="entry name" value="Ankyrin repeat"/>
    <property type="match status" value="1"/>
</dbReference>
<dbReference type="EMBL" id="AGNL01003004">
    <property type="protein sequence ID" value="EJK75314.1"/>
    <property type="molecule type" value="Genomic_DNA"/>
</dbReference>
<dbReference type="Gene3D" id="1.25.40.20">
    <property type="entry name" value="Ankyrin repeat-containing domain"/>
    <property type="match status" value="1"/>
</dbReference>
<proteinExistence type="predicted"/>
<feature type="region of interest" description="Disordered" evidence="2">
    <location>
        <begin position="13"/>
        <end position="33"/>
    </location>
</feature>
<evidence type="ECO:0000313" key="3">
    <source>
        <dbReference type="EMBL" id="EJK75314.1"/>
    </source>
</evidence>
<dbReference type="InterPro" id="IPR002110">
    <property type="entry name" value="Ankyrin_rpt"/>
</dbReference>
<accession>K0TDU7</accession>
<dbReference type="PROSITE" id="PS50088">
    <property type="entry name" value="ANK_REPEAT"/>
    <property type="match status" value="1"/>
</dbReference>
<feature type="non-terminal residue" evidence="3">
    <location>
        <position position="350"/>
    </location>
</feature>
<keyword evidence="4" id="KW-1185">Reference proteome</keyword>
<evidence type="ECO:0000256" key="2">
    <source>
        <dbReference type="SAM" id="MobiDB-lite"/>
    </source>
</evidence>
<dbReference type="InterPro" id="IPR036770">
    <property type="entry name" value="Ankyrin_rpt-contain_sf"/>
</dbReference>
<dbReference type="eggNOG" id="ENOG502T9G3">
    <property type="taxonomic scope" value="Eukaryota"/>
</dbReference>
<evidence type="ECO:0000256" key="1">
    <source>
        <dbReference type="PROSITE-ProRule" id="PRU00023"/>
    </source>
</evidence>
<comment type="caution">
    <text evidence="3">The sequence shown here is derived from an EMBL/GenBank/DDBJ whole genome shotgun (WGS) entry which is preliminary data.</text>
</comment>
<dbReference type="Proteomes" id="UP000266841">
    <property type="component" value="Unassembled WGS sequence"/>
</dbReference>
<gene>
    <name evidence="3" type="ORF">THAOC_02961</name>
</gene>
<keyword evidence="1" id="KW-0040">ANK repeat</keyword>
<sequence length="350" mass="36045">MIIQIFLSLTTSPPPLTLHPHPLRPPRSSLPSLSRASALGLSTHGYAFISARPRPFSESRRRPPTQDSEDVRVGQQQARRALRDPAPPPDGPAPRLLSSLASRDEAAALSALADPSLDVYAPLKPKGVCAVHVAASCGSLNVLREILGRGVRADYSDHNGMAALHHASSSSSMGPNEALETVRVFGGAVRRERGAEGRRGTDPLRRREQPGREGLPPAEAAAAGDGAHEAAQRGAAGRIRLAAAGHGRDGEAPPPGEHGGPPPALGGMGSPPPPAMGTPRGNPAMGDAQQQQIPPPGPAQQMPPGPDQVGLSLSASLEVQQQQQSAPPLQASAPPVQNDGAQPAMTAPAA</sequence>
<feature type="region of interest" description="Disordered" evidence="2">
    <location>
        <begin position="52"/>
        <end position="95"/>
    </location>
</feature>
<feature type="compositionally biased region" description="Low complexity" evidence="2">
    <location>
        <begin position="307"/>
        <end position="337"/>
    </location>
</feature>
<feature type="compositionally biased region" description="Low complexity" evidence="2">
    <location>
        <begin position="277"/>
        <end position="292"/>
    </location>
</feature>
<feature type="compositionally biased region" description="Low complexity" evidence="2">
    <location>
        <begin position="212"/>
        <end position="225"/>
    </location>
</feature>
<organism evidence="3 4">
    <name type="scientific">Thalassiosira oceanica</name>
    <name type="common">Marine diatom</name>
    <dbReference type="NCBI Taxonomy" id="159749"/>
    <lineage>
        <taxon>Eukaryota</taxon>
        <taxon>Sar</taxon>
        <taxon>Stramenopiles</taxon>
        <taxon>Ochrophyta</taxon>
        <taxon>Bacillariophyta</taxon>
        <taxon>Coscinodiscophyceae</taxon>
        <taxon>Thalassiosirophycidae</taxon>
        <taxon>Thalassiosirales</taxon>
        <taxon>Thalassiosiraceae</taxon>
        <taxon>Thalassiosira</taxon>
    </lineage>
</organism>
<dbReference type="AlphaFoldDB" id="K0TDU7"/>
<feature type="repeat" description="ANK" evidence="1">
    <location>
        <begin position="126"/>
        <end position="158"/>
    </location>
</feature>
<feature type="compositionally biased region" description="Pro residues" evidence="2">
    <location>
        <begin position="293"/>
        <end position="306"/>
    </location>
</feature>
<dbReference type="OrthoDB" id="20872at2759"/>
<protein>
    <submittedName>
        <fullName evidence="3">Uncharacterized protein</fullName>
    </submittedName>
</protein>
<name>K0TDU7_THAOC</name>
<evidence type="ECO:0000313" key="4">
    <source>
        <dbReference type="Proteomes" id="UP000266841"/>
    </source>
</evidence>
<reference evidence="3 4" key="1">
    <citation type="journal article" date="2012" name="Genome Biol.">
        <title>Genome and low-iron response of an oceanic diatom adapted to chronic iron limitation.</title>
        <authorList>
            <person name="Lommer M."/>
            <person name="Specht M."/>
            <person name="Roy A.S."/>
            <person name="Kraemer L."/>
            <person name="Andreson R."/>
            <person name="Gutowska M.A."/>
            <person name="Wolf J."/>
            <person name="Bergner S.V."/>
            <person name="Schilhabel M.B."/>
            <person name="Klostermeier U.C."/>
            <person name="Beiko R.G."/>
            <person name="Rosenstiel P."/>
            <person name="Hippler M."/>
            <person name="Laroche J."/>
        </authorList>
    </citation>
    <scope>NUCLEOTIDE SEQUENCE [LARGE SCALE GENOMIC DNA]</scope>
    <source>
        <strain evidence="3 4">CCMP1005</strain>
    </source>
</reference>